<evidence type="ECO:0000259" key="13">
    <source>
        <dbReference type="PROSITE" id="PS00794"/>
    </source>
</evidence>
<keyword evidence="8" id="KW-0067">ATP-binding</keyword>
<protein>
    <recommendedName>
        <fullName evidence="4">2-amino-4-hydroxy-6-hydroxymethyldihydropteridine pyrophosphokinase</fullName>
        <ecNumber evidence="3">2.7.6.3</ecNumber>
    </recommendedName>
    <alternativeName>
        <fullName evidence="11">6-hydroxymethyl-7,8-dihydropterin pyrophosphokinase</fullName>
    </alternativeName>
    <alternativeName>
        <fullName evidence="12">7,8-dihydro-6-hydroxymethylpterin-pyrophosphokinase</fullName>
    </alternativeName>
</protein>
<dbReference type="InterPro" id="IPR035907">
    <property type="entry name" value="Hppk_sf"/>
</dbReference>
<evidence type="ECO:0000256" key="12">
    <source>
        <dbReference type="ARBA" id="ARBA00033413"/>
    </source>
</evidence>
<dbReference type="Pfam" id="PF01288">
    <property type="entry name" value="HPPK"/>
    <property type="match status" value="1"/>
</dbReference>
<dbReference type="PANTHER" id="PTHR43071">
    <property type="entry name" value="2-AMINO-4-HYDROXY-6-HYDROXYMETHYLDIHYDROPTERIDINE PYROPHOSPHOKINASE"/>
    <property type="match status" value="1"/>
</dbReference>
<dbReference type="CDD" id="cd00483">
    <property type="entry name" value="HPPK"/>
    <property type="match status" value="1"/>
</dbReference>
<evidence type="ECO:0000256" key="2">
    <source>
        <dbReference type="ARBA" id="ARBA00005810"/>
    </source>
</evidence>
<evidence type="ECO:0000256" key="5">
    <source>
        <dbReference type="ARBA" id="ARBA00022679"/>
    </source>
</evidence>
<accession>A0ABY5MEX3</accession>
<sequence>MSGRNSAAPVRAFLGLGGNIGNPAQAMGEALRRIDAAPENEIIAVSRLYRTPPWGKLDQPDFLNAACLLSTRLGPAELLALCLRVERSLKRVRKERWGPRAIDIDLLLYGDRHVAGEGLEVPHPRMLERAFVLRPLAEIAPGLHIAGAPVEKHLAALDQAGIEPASSDGGWWRSAATTTAR</sequence>
<dbReference type="Proteomes" id="UP001342418">
    <property type="component" value="Chromosome"/>
</dbReference>
<dbReference type="PANTHER" id="PTHR43071:SF1">
    <property type="entry name" value="2-AMINO-4-HYDROXY-6-HYDROXYMETHYLDIHYDROPTERIDINE PYROPHOSPHOKINASE"/>
    <property type="match status" value="1"/>
</dbReference>
<keyword evidence="15" id="KW-1185">Reference proteome</keyword>
<feature type="domain" description="7,8-dihydro-6-hydroxymethylpterin-pyrophosphokinase" evidence="13">
    <location>
        <begin position="96"/>
        <end position="107"/>
    </location>
</feature>
<gene>
    <name evidence="14" type="primary">folK</name>
    <name evidence="14" type="ORF">NTH_00190</name>
</gene>
<evidence type="ECO:0000313" key="15">
    <source>
        <dbReference type="Proteomes" id="UP001342418"/>
    </source>
</evidence>
<dbReference type="RefSeq" id="WP_338528240.1">
    <property type="nucleotide sequence ID" value="NZ_CP030941.1"/>
</dbReference>
<keyword evidence="7" id="KW-0418">Kinase</keyword>
<dbReference type="PROSITE" id="PS00794">
    <property type="entry name" value="HPPK"/>
    <property type="match status" value="1"/>
</dbReference>
<evidence type="ECO:0000313" key="14">
    <source>
        <dbReference type="EMBL" id="UUP15751.1"/>
    </source>
</evidence>
<comment type="pathway">
    <text evidence="1">Cofactor biosynthesis; tetrahydrofolate biosynthesis; 2-amino-4-hydroxy-6-hydroxymethyl-7,8-dihydropteridine diphosphate from 7,8-dihydroneopterin triphosphate: step 4/4.</text>
</comment>
<dbReference type="EMBL" id="CP030941">
    <property type="protein sequence ID" value="UUP15751.1"/>
    <property type="molecule type" value="Genomic_DNA"/>
</dbReference>
<dbReference type="InterPro" id="IPR000550">
    <property type="entry name" value="Hppk"/>
</dbReference>
<evidence type="ECO:0000256" key="9">
    <source>
        <dbReference type="ARBA" id="ARBA00022909"/>
    </source>
</evidence>
<reference evidence="14 15" key="1">
    <citation type="submission" date="2018-07" db="EMBL/GenBank/DDBJ databases">
        <title>Genome sequence of Nitratireductor thuwali#1536.</title>
        <authorList>
            <person name="Michoud G."/>
            <person name="Merlino G."/>
            <person name="Sefrji F.O."/>
            <person name="Daffonchio D."/>
        </authorList>
    </citation>
    <scope>NUCLEOTIDE SEQUENCE [LARGE SCALE GENOMIC DNA]</scope>
    <source>
        <strain evidence="15">Nit1536</strain>
    </source>
</reference>
<dbReference type="GO" id="GO:0003848">
    <property type="term" value="F:2-amino-4-hydroxy-6-hydroxymethyldihydropteridine diphosphokinase activity"/>
    <property type="evidence" value="ECO:0007669"/>
    <property type="project" value="UniProtKB-EC"/>
</dbReference>
<evidence type="ECO:0000256" key="1">
    <source>
        <dbReference type="ARBA" id="ARBA00005051"/>
    </source>
</evidence>
<evidence type="ECO:0000256" key="3">
    <source>
        <dbReference type="ARBA" id="ARBA00013253"/>
    </source>
</evidence>
<evidence type="ECO:0000256" key="6">
    <source>
        <dbReference type="ARBA" id="ARBA00022741"/>
    </source>
</evidence>
<keyword evidence="6" id="KW-0547">Nucleotide-binding</keyword>
<evidence type="ECO:0000256" key="7">
    <source>
        <dbReference type="ARBA" id="ARBA00022777"/>
    </source>
</evidence>
<evidence type="ECO:0000256" key="4">
    <source>
        <dbReference type="ARBA" id="ARBA00016218"/>
    </source>
</evidence>
<keyword evidence="9" id="KW-0289">Folate biosynthesis</keyword>
<proteinExistence type="inferred from homology"/>
<evidence type="ECO:0000256" key="10">
    <source>
        <dbReference type="ARBA" id="ARBA00029409"/>
    </source>
</evidence>
<comment type="similarity">
    <text evidence="2">Belongs to the HPPK family.</text>
</comment>
<dbReference type="Gene3D" id="3.30.70.560">
    <property type="entry name" value="7,8-Dihydro-6-hydroxymethylpterin-pyrophosphokinase HPPK"/>
    <property type="match status" value="1"/>
</dbReference>
<evidence type="ECO:0000256" key="8">
    <source>
        <dbReference type="ARBA" id="ARBA00022840"/>
    </source>
</evidence>
<comment type="function">
    <text evidence="10">Catalyzes the transfer of pyrophosphate from adenosine triphosphate (ATP) to 6-hydroxymethyl-7,8-dihydropterin, an enzymatic step in folate biosynthesis pathway.</text>
</comment>
<evidence type="ECO:0000256" key="11">
    <source>
        <dbReference type="ARBA" id="ARBA00029766"/>
    </source>
</evidence>
<name>A0ABY5MEX3_9HYPH</name>
<dbReference type="EC" id="2.7.6.3" evidence="3"/>
<dbReference type="SUPFAM" id="SSF55083">
    <property type="entry name" value="6-hydroxymethyl-7,8-dihydropterin pyrophosphokinase, HPPK"/>
    <property type="match status" value="1"/>
</dbReference>
<keyword evidence="5 14" id="KW-0808">Transferase</keyword>
<dbReference type="NCBIfam" id="TIGR01498">
    <property type="entry name" value="folK"/>
    <property type="match status" value="1"/>
</dbReference>
<organism evidence="14 15">
    <name type="scientific">Nitratireductor thuwali</name>
    <dbReference type="NCBI Taxonomy" id="2267699"/>
    <lineage>
        <taxon>Bacteria</taxon>
        <taxon>Pseudomonadati</taxon>
        <taxon>Pseudomonadota</taxon>
        <taxon>Alphaproteobacteria</taxon>
        <taxon>Hyphomicrobiales</taxon>
        <taxon>Phyllobacteriaceae</taxon>
        <taxon>Nitratireductor</taxon>
    </lineage>
</organism>